<dbReference type="EMBL" id="QTSX02005721">
    <property type="protein sequence ID" value="KAJ9058484.1"/>
    <property type="molecule type" value="Genomic_DNA"/>
</dbReference>
<evidence type="ECO:0000313" key="2">
    <source>
        <dbReference type="Proteomes" id="UP001165960"/>
    </source>
</evidence>
<dbReference type="Proteomes" id="UP001165960">
    <property type="component" value="Unassembled WGS sequence"/>
</dbReference>
<gene>
    <name evidence="1" type="ORF">DSO57_1011860</name>
</gene>
<protein>
    <submittedName>
        <fullName evidence="1">Uncharacterized protein</fullName>
    </submittedName>
</protein>
<sequence>MLSEQRLVNSSESERSGLTLGERIFRSTISRPQTFLPRNRLNLASDLVTRRAKTRTSPGKIKASNSRHAKLLQLTNRQAYKDFFKYKRRKHHHKKSPMWYIKPKNKCIPHQYIPDNQSNPLRPYR</sequence>
<organism evidence="1 2">
    <name type="scientific">Entomophthora muscae</name>
    <dbReference type="NCBI Taxonomy" id="34485"/>
    <lineage>
        <taxon>Eukaryota</taxon>
        <taxon>Fungi</taxon>
        <taxon>Fungi incertae sedis</taxon>
        <taxon>Zoopagomycota</taxon>
        <taxon>Entomophthoromycotina</taxon>
        <taxon>Entomophthoromycetes</taxon>
        <taxon>Entomophthorales</taxon>
        <taxon>Entomophthoraceae</taxon>
        <taxon>Entomophthora</taxon>
    </lineage>
</organism>
<accession>A0ACC2S856</accession>
<comment type="caution">
    <text evidence="1">The sequence shown here is derived from an EMBL/GenBank/DDBJ whole genome shotgun (WGS) entry which is preliminary data.</text>
</comment>
<keyword evidence="2" id="KW-1185">Reference proteome</keyword>
<reference evidence="1" key="1">
    <citation type="submission" date="2022-04" db="EMBL/GenBank/DDBJ databases">
        <title>Genome of the entomopathogenic fungus Entomophthora muscae.</title>
        <authorList>
            <person name="Elya C."/>
            <person name="Lovett B.R."/>
            <person name="Lee E."/>
            <person name="Macias A.M."/>
            <person name="Hajek A.E."/>
            <person name="De Bivort B.L."/>
            <person name="Kasson M.T."/>
            <person name="De Fine Licht H.H."/>
            <person name="Stajich J.E."/>
        </authorList>
    </citation>
    <scope>NUCLEOTIDE SEQUENCE</scope>
    <source>
        <strain evidence="1">Berkeley</strain>
    </source>
</reference>
<proteinExistence type="predicted"/>
<evidence type="ECO:0000313" key="1">
    <source>
        <dbReference type="EMBL" id="KAJ9058484.1"/>
    </source>
</evidence>
<name>A0ACC2S856_9FUNG</name>